<sequence length="96" mass="11091">MRSLQDALYNWLSIKVVSDARPDDTAARDTTELFEELLAKDHGISGIVITKGKTMYELTYNHENQEKKSSFPVELIDVMINQIEEQPEKFINYPDN</sequence>
<evidence type="ECO:0000313" key="4">
    <source>
        <dbReference type="Proteomes" id="UP000235114"/>
    </source>
</evidence>
<reference evidence="2 4" key="2">
    <citation type="submission" date="2017-12" db="EMBL/GenBank/DDBJ databases">
        <title>Comparative Functional Genomics of Dry Heat Resistant strains isolated from the Viking Spacecraft.</title>
        <authorList>
            <person name="Seuylemezian A."/>
            <person name="Cooper K."/>
            <person name="Vaishampayan P."/>
        </authorList>
    </citation>
    <scope>NUCLEOTIDE SEQUENCE [LARGE SCALE GENOMIC DNA]</scope>
    <source>
        <strain evidence="2 4">ATCC 29669</strain>
    </source>
</reference>
<dbReference type="Proteomes" id="UP000234951">
    <property type="component" value="Unassembled WGS sequence"/>
</dbReference>
<dbReference type="AlphaFoldDB" id="A0A2N5GNI0"/>
<name>A0A2N5GNI0_9BACI</name>
<comment type="caution">
    <text evidence="1">The sequence shown here is derived from an EMBL/GenBank/DDBJ whole genome shotgun (WGS) entry which is preliminary data.</text>
</comment>
<reference evidence="1 3" key="1">
    <citation type="submission" date="2017-11" db="EMBL/GenBank/DDBJ databases">
        <title>Comparitive Functional Genomics of Dry Heat Resistant strains isolated from the Viking Spacecraft.</title>
        <authorList>
            <person name="Seuylemezian A."/>
            <person name="Cooper K."/>
            <person name="Vaishampayan P."/>
        </authorList>
    </citation>
    <scope>NUCLEOTIDE SEQUENCE [LARGE SCALE GENOMIC DNA]</scope>
    <source>
        <strain evidence="1 3">M4.6</strain>
    </source>
</reference>
<dbReference type="RefSeq" id="WP_101576474.1">
    <property type="nucleotide sequence ID" value="NZ_PGVA01000014.1"/>
</dbReference>
<accession>A0A2N5GNI0</accession>
<dbReference type="EMBL" id="PGVD01000033">
    <property type="protein sequence ID" value="PLR96288.1"/>
    <property type="molecule type" value="Genomic_DNA"/>
</dbReference>
<dbReference type="EMBL" id="PGVA01000014">
    <property type="protein sequence ID" value="PLR84066.1"/>
    <property type="molecule type" value="Genomic_DNA"/>
</dbReference>
<dbReference type="Proteomes" id="UP000235114">
    <property type="component" value="Unassembled WGS sequence"/>
</dbReference>
<keyword evidence="4" id="KW-1185">Reference proteome</keyword>
<proteinExistence type="predicted"/>
<evidence type="ECO:0000313" key="3">
    <source>
        <dbReference type="Proteomes" id="UP000234951"/>
    </source>
</evidence>
<dbReference type="OrthoDB" id="2692034at2"/>
<organism evidence="1 3">
    <name type="scientific">Bacillus canaveralius</name>
    <dbReference type="NCBI Taxonomy" id="1403243"/>
    <lineage>
        <taxon>Bacteria</taxon>
        <taxon>Bacillati</taxon>
        <taxon>Bacillota</taxon>
        <taxon>Bacilli</taxon>
        <taxon>Bacillales</taxon>
        <taxon>Bacillaceae</taxon>
        <taxon>Bacillus</taxon>
    </lineage>
</organism>
<gene>
    <name evidence="1" type="ORF">CU635_07105</name>
    <name evidence="2" type="ORF">CVD25_12900</name>
</gene>
<evidence type="ECO:0000313" key="1">
    <source>
        <dbReference type="EMBL" id="PLR84066.1"/>
    </source>
</evidence>
<protein>
    <submittedName>
        <fullName evidence="1">Uncharacterized protein</fullName>
    </submittedName>
</protein>
<evidence type="ECO:0000313" key="2">
    <source>
        <dbReference type="EMBL" id="PLR96288.1"/>
    </source>
</evidence>